<proteinExistence type="predicted"/>
<evidence type="ECO:0000313" key="1">
    <source>
        <dbReference type="EMBL" id="SES40573.1"/>
    </source>
</evidence>
<dbReference type="STRING" id="65499.SAMN04488000_1278"/>
<dbReference type="EMBL" id="FOFV01000027">
    <property type="protein sequence ID" value="SES40573.1"/>
    <property type="molecule type" value="Genomic_DNA"/>
</dbReference>
<organism evidence="1 2">
    <name type="scientific">Lentzea albida</name>
    <dbReference type="NCBI Taxonomy" id="65499"/>
    <lineage>
        <taxon>Bacteria</taxon>
        <taxon>Bacillati</taxon>
        <taxon>Actinomycetota</taxon>
        <taxon>Actinomycetes</taxon>
        <taxon>Pseudonocardiales</taxon>
        <taxon>Pseudonocardiaceae</taxon>
        <taxon>Lentzea</taxon>
    </lineage>
</organism>
<dbReference type="AlphaFoldDB" id="A0A1H9X4M8"/>
<gene>
    <name evidence="1" type="ORF">SAMN04488000_1278</name>
</gene>
<name>A0A1H9X4M8_9PSEU</name>
<sequence length="51" mass="5495">MTTRIRAREFSKRSRVARVTEGTDAIVALATEGPGAGTGRFVSREGEVAWS</sequence>
<dbReference type="Proteomes" id="UP000199503">
    <property type="component" value="Unassembled WGS sequence"/>
</dbReference>
<accession>A0A1H9X4M8</accession>
<evidence type="ECO:0000313" key="2">
    <source>
        <dbReference type="Proteomes" id="UP000199503"/>
    </source>
</evidence>
<reference evidence="2" key="1">
    <citation type="submission" date="2016-10" db="EMBL/GenBank/DDBJ databases">
        <authorList>
            <person name="Varghese N."/>
            <person name="Submissions S."/>
        </authorList>
    </citation>
    <scope>NUCLEOTIDE SEQUENCE [LARGE SCALE GENOMIC DNA]</scope>
    <source>
        <strain evidence="2">DSM 44437</strain>
    </source>
</reference>
<protein>
    <submittedName>
        <fullName evidence="1">Uncharacterized protein</fullName>
    </submittedName>
</protein>
<keyword evidence="2" id="KW-1185">Reference proteome</keyword>
<dbReference type="RefSeq" id="WP_218159924.1">
    <property type="nucleotide sequence ID" value="NZ_FOFV01000027.1"/>
</dbReference>